<feature type="transmembrane region" description="Helical" evidence="9">
    <location>
        <begin position="397"/>
        <end position="414"/>
    </location>
</feature>
<gene>
    <name evidence="11" type="ORF">ICI42_06765</name>
</gene>
<feature type="transmembrane region" description="Helical" evidence="9">
    <location>
        <begin position="326"/>
        <end position="345"/>
    </location>
</feature>
<evidence type="ECO:0000256" key="3">
    <source>
        <dbReference type="ARBA" id="ARBA00022519"/>
    </source>
</evidence>
<feature type="compositionally biased region" description="Pro residues" evidence="8">
    <location>
        <begin position="555"/>
        <end position="584"/>
    </location>
</feature>
<dbReference type="GO" id="GO:0022857">
    <property type="term" value="F:transmembrane transporter activity"/>
    <property type="evidence" value="ECO:0007669"/>
    <property type="project" value="UniProtKB-UniRule"/>
</dbReference>
<keyword evidence="12" id="KW-1185">Reference proteome</keyword>
<feature type="compositionally biased region" description="Low complexity" evidence="8">
    <location>
        <begin position="585"/>
        <end position="594"/>
    </location>
</feature>
<evidence type="ECO:0000256" key="6">
    <source>
        <dbReference type="ARBA" id="ARBA00023136"/>
    </source>
</evidence>
<evidence type="ECO:0000256" key="2">
    <source>
        <dbReference type="ARBA" id="ARBA00022475"/>
    </source>
</evidence>
<dbReference type="Pfam" id="PF06808">
    <property type="entry name" value="DctM"/>
    <property type="match status" value="2"/>
</dbReference>
<dbReference type="RefSeq" id="WP_188163802.1">
    <property type="nucleotide sequence ID" value="NZ_JACVVX010000002.1"/>
</dbReference>
<accession>A0A8J6PFU0</accession>
<evidence type="ECO:0000313" key="12">
    <source>
        <dbReference type="Proteomes" id="UP000643405"/>
    </source>
</evidence>
<feature type="transmembrane region" description="Helical" evidence="9">
    <location>
        <begin position="236"/>
        <end position="255"/>
    </location>
</feature>
<keyword evidence="5 9" id="KW-1133">Transmembrane helix</keyword>
<organism evidence="11 12">
    <name type="scientific">Oryzicola mucosus</name>
    <dbReference type="NCBI Taxonomy" id="2767425"/>
    <lineage>
        <taxon>Bacteria</taxon>
        <taxon>Pseudomonadati</taxon>
        <taxon>Pseudomonadota</taxon>
        <taxon>Alphaproteobacteria</taxon>
        <taxon>Hyphomicrobiales</taxon>
        <taxon>Phyllobacteriaceae</taxon>
        <taxon>Oryzicola</taxon>
    </lineage>
</organism>
<dbReference type="PANTHER" id="PTHR33362:SF7">
    <property type="entry name" value="SLL1103 PROTEIN"/>
    <property type="match status" value="1"/>
</dbReference>
<feature type="domain" description="TRAP C4-dicarboxylate transport system permease DctM subunit" evidence="10">
    <location>
        <begin position="288"/>
        <end position="515"/>
    </location>
</feature>
<keyword evidence="4 9" id="KW-0812">Transmembrane</keyword>
<comment type="function">
    <text evidence="7">Part of the tripartite ATP-independent periplasmic (TRAP) transport system.</text>
</comment>
<dbReference type="Proteomes" id="UP000643405">
    <property type="component" value="Unassembled WGS sequence"/>
</dbReference>
<feature type="compositionally biased region" description="Gly residues" evidence="8">
    <location>
        <begin position="538"/>
        <end position="548"/>
    </location>
</feature>
<feature type="transmembrane region" description="Helical" evidence="9">
    <location>
        <begin position="421"/>
        <end position="447"/>
    </location>
</feature>
<keyword evidence="7" id="KW-0813">Transport</keyword>
<evidence type="ECO:0000256" key="8">
    <source>
        <dbReference type="SAM" id="MobiDB-lite"/>
    </source>
</evidence>
<feature type="transmembrane region" description="Helical" evidence="9">
    <location>
        <begin position="357"/>
        <end position="377"/>
    </location>
</feature>
<dbReference type="EMBL" id="JACVVX010000002">
    <property type="protein sequence ID" value="MBD0414349.1"/>
    <property type="molecule type" value="Genomic_DNA"/>
</dbReference>
<feature type="transmembrane region" description="Helical" evidence="9">
    <location>
        <begin position="491"/>
        <end position="512"/>
    </location>
</feature>
<name>A0A8J6PFU0_9HYPH</name>
<feature type="transmembrane region" description="Helical" evidence="9">
    <location>
        <begin position="453"/>
        <end position="470"/>
    </location>
</feature>
<evidence type="ECO:0000256" key="4">
    <source>
        <dbReference type="ARBA" id="ARBA00022692"/>
    </source>
</evidence>
<protein>
    <submittedName>
        <fullName evidence="11">TRAP transporter large permease subunit</fullName>
    </submittedName>
</protein>
<feature type="transmembrane region" description="Helical" evidence="9">
    <location>
        <begin position="261"/>
        <end position="281"/>
    </location>
</feature>
<evidence type="ECO:0000256" key="1">
    <source>
        <dbReference type="ARBA" id="ARBA00004429"/>
    </source>
</evidence>
<feature type="domain" description="TRAP C4-dicarboxylate transport system permease DctM subunit" evidence="10">
    <location>
        <begin position="14"/>
        <end position="287"/>
    </location>
</feature>
<sequence length="594" mass="62717">MIEFIAQNMAPIMFASMMLFLLFGYPVAFALAANGLLFFVIGVELAPYSNGVITLSWPLLNALPERFWGQMSNETLLAIPFFTFMGIVLERSGMAEDLLDTIGQLFGPIRGGLAYAVIIVGALLAATTGVVAASVIAMGLISLPIMMRYGYDRRAATGVIAASGTLAQIIPPSLVLIILADQLGRSVGDMYAGALVPGLVLTSLYMLYVLVMSFLRPNSMPALPLEARTLGSGVTSLIVALVAVAIVSYVAHIMLSPTQGANADILGATIGVILIYVFAIVDKSMKLNIMSRLAQQVIIVLIPPLALIFLVLGTIFLGIATPTEGGAMGAVGSLILAAFKGRLTLDVIKQALASTTRLSSFVMFILLGARVFSLTFYGVNGHIWVEHLLVSLPGGEVGFLIVVNILVFLLAFFLDYFELAFIIVPLLVGPANALGIDLVWFGVLLAINMQTSFMHPPFGFALFYLRSVAARVPYLDRITGKKIEPITSGQIYCGAVPFVCIQIVMVTLTIMFPQMVLHYKGKPVDPGSIQIQMPDLPGLGGGGLGNNGLGSSPFGAPPAMPGDQPAPAPAPGGTPAPPQPPAPANPLSQPPSFN</sequence>
<evidence type="ECO:0000313" key="11">
    <source>
        <dbReference type="EMBL" id="MBD0414349.1"/>
    </source>
</evidence>
<comment type="caution">
    <text evidence="11">The sequence shown here is derived from an EMBL/GenBank/DDBJ whole genome shotgun (WGS) entry which is preliminary data.</text>
</comment>
<evidence type="ECO:0000256" key="9">
    <source>
        <dbReference type="SAM" id="Phobius"/>
    </source>
</evidence>
<evidence type="ECO:0000259" key="10">
    <source>
        <dbReference type="Pfam" id="PF06808"/>
    </source>
</evidence>
<dbReference type="InterPro" id="IPR004681">
    <property type="entry name" value="TRAP_DctM"/>
</dbReference>
<dbReference type="InterPro" id="IPR010656">
    <property type="entry name" value="DctM"/>
</dbReference>
<feature type="transmembrane region" description="Helical" evidence="9">
    <location>
        <begin position="155"/>
        <end position="179"/>
    </location>
</feature>
<proteinExistence type="predicted"/>
<dbReference type="GO" id="GO:0005886">
    <property type="term" value="C:plasma membrane"/>
    <property type="evidence" value="ECO:0007669"/>
    <property type="project" value="UniProtKB-SubCell"/>
</dbReference>
<evidence type="ECO:0000256" key="7">
    <source>
        <dbReference type="RuleBase" id="RU369079"/>
    </source>
</evidence>
<reference evidence="11" key="1">
    <citation type="submission" date="2020-09" db="EMBL/GenBank/DDBJ databases">
        <title>Genome seq and assembly of Tianweitania sp.</title>
        <authorList>
            <person name="Chhetri G."/>
        </authorList>
    </citation>
    <scope>NUCLEOTIDE SEQUENCE</scope>
    <source>
        <strain evidence="11">Rool2</strain>
    </source>
</reference>
<dbReference type="AlphaFoldDB" id="A0A8J6PFU0"/>
<feature type="transmembrane region" description="Helical" evidence="9">
    <location>
        <begin position="75"/>
        <end position="93"/>
    </location>
</feature>
<comment type="subcellular location">
    <subcellularLocation>
        <location evidence="1 7">Cell inner membrane</location>
        <topology evidence="1 7">Multi-pass membrane protein</topology>
    </subcellularLocation>
</comment>
<keyword evidence="2" id="KW-1003">Cell membrane</keyword>
<feature type="region of interest" description="Disordered" evidence="8">
    <location>
        <begin position="530"/>
        <end position="594"/>
    </location>
</feature>
<dbReference type="PANTHER" id="PTHR33362">
    <property type="entry name" value="SIALIC ACID TRAP TRANSPORTER PERMEASE PROTEIN SIAT-RELATED"/>
    <property type="match status" value="1"/>
</dbReference>
<feature type="transmembrane region" description="Helical" evidence="9">
    <location>
        <begin position="293"/>
        <end position="320"/>
    </location>
</feature>
<feature type="transmembrane region" description="Helical" evidence="9">
    <location>
        <begin position="191"/>
        <end position="215"/>
    </location>
</feature>
<evidence type="ECO:0000256" key="5">
    <source>
        <dbReference type="ARBA" id="ARBA00022989"/>
    </source>
</evidence>
<feature type="transmembrane region" description="Helical" evidence="9">
    <location>
        <begin position="12"/>
        <end position="39"/>
    </location>
</feature>
<feature type="transmembrane region" description="Helical" evidence="9">
    <location>
        <begin position="113"/>
        <end position="143"/>
    </location>
</feature>
<keyword evidence="6 9" id="KW-0472">Membrane</keyword>
<keyword evidence="3 7" id="KW-0997">Cell inner membrane</keyword>